<comment type="similarity">
    <text evidence="2">Belongs to the cytochrome c-552 family.</text>
</comment>
<feature type="compositionally biased region" description="Pro residues" evidence="11">
    <location>
        <begin position="508"/>
        <end position="525"/>
    </location>
</feature>
<evidence type="ECO:0000256" key="4">
    <source>
        <dbReference type="ARBA" id="ARBA00022617"/>
    </source>
</evidence>
<keyword evidence="7" id="KW-0106">Calcium</keyword>
<dbReference type="GO" id="GO:0046872">
    <property type="term" value="F:metal ion binding"/>
    <property type="evidence" value="ECO:0007669"/>
    <property type="project" value="UniProtKB-KW"/>
</dbReference>
<dbReference type="SUPFAM" id="SSF48695">
    <property type="entry name" value="Multiheme cytochromes"/>
    <property type="match status" value="1"/>
</dbReference>
<comment type="catalytic activity">
    <reaction evidence="10">
        <text>6 Fe(III)-[cytochrome c] + NH4(+) + 2 H2O = 6 Fe(II)-[cytochrome c] + nitrite + 8 H(+)</text>
        <dbReference type="Rhea" id="RHEA:13089"/>
        <dbReference type="Rhea" id="RHEA-COMP:10350"/>
        <dbReference type="Rhea" id="RHEA-COMP:14399"/>
        <dbReference type="ChEBI" id="CHEBI:15377"/>
        <dbReference type="ChEBI" id="CHEBI:15378"/>
        <dbReference type="ChEBI" id="CHEBI:16301"/>
        <dbReference type="ChEBI" id="CHEBI:28938"/>
        <dbReference type="ChEBI" id="CHEBI:29033"/>
        <dbReference type="ChEBI" id="CHEBI:29034"/>
        <dbReference type="EC" id="1.7.2.2"/>
    </reaction>
</comment>
<reference evidence="12" key="1">
    <citation type="journal article" date="2020" name="mSystems">
        <title>Genome- and Community-Level Interaction Insights into Carbon Utilization and Element Cycling Functions of Hydrothermarchaeota in Hydrothermal Sediment.</title>
        <authorList>
            <person name="Zhou Z."/>
            <person name="Liu Y."/>
            <person name="Xu W."/>
            <person name="Pan J."/>
            <person name="Luo Z.H."/>
            <person name="Li M."/>
        </authorList>
    </citation>
    <scope>NUCLEOTIDE SEQUENCE [LARGE SCALE GENOMIC DNA]</scope>
    <source>
        <strain evidence="12">SpSt-853</strain>
    </source>
</reference>
<dbReference type="InterPro" id="IPR036280">
    <property type="entry name" value="Multihaem_cyt_sf"/>
</dbReference>
<name>A0A7C5AM29_9BACT</name>
<comment type="caution">
    <text evidence="12">The sequence shown here is derived from an EMBL/GenBank/DDBJ whole genome shotgun (WGS) entry which is preliminary data.</text>
</comment>
<dbReference type="EMBL" id="DTKJ01000036">
    <property type="protein sequence ID" value="HGZ11513.1"/>
    <property type="molecule type" value="Genomic_DNA"/>
</dbReference>
<dbReference type="CDD" id="cd00548">
    <property type="entry name" value="NrfA-like"/>
    <property type="match status" value="1"/>
</dbReference>
<dbReference type="PANTHER" id="PTHR30633">
    <property type="entry name" value="CYTOCHROME C-552 RESPIRATORY NITRITE REDUCTASE"/>
    <property type="match status" value="1"/>
</dbReference>
<dbReference type="Gene3D" id="1.20.140.10">
    <property type="entry name" value="Butyryl-CoA Dehydrogenase, subunit A, domain 3"/>
    <property type="match status" value="1"/>
</dbReference>
<organism evidence="12">
    <name type="scientific">Desulfobacca acetoxidans</name>
    <dbReference type="NCBI Taxonomy" id="60893"/>
    <lineage>
        <taxon>Bacteria</taxon>
        <taxon>Pseudomonadati</taxon>
        <taxon>Thermodesulfobacteriota</taxon>
        <taxon>Desulfobaccia</taxon>
        <taxon>Desulfobaccales</taxon>
        <taxon>Desulfobaccaceae</taxon>
        <taxon>Desulfobacca</taxon>
    </lineage>
</organism>
<dbReference type="AlphaFoldDB" id="A0A7C5AM29"/>
<feature type="region of interest" description="Disordered" evidence="11">
    <location>
        <begin position="505"/>
        <end position="525"/>
    </location>
</feature>
<sequence>MNTSQKLTILGILASLAGVLLFLTCAPPKPEPVRTGTIPDGEIDPAKWGQVYPLEYDRWKMTKDPKPLGKSKYKRGYDTDKVIYDKLSEFPYLALLYHGWGFGIEYNEPRGHHYMLIDQLEIDPSRLGAGGVCLSCKTPYAARLEKELGPSYFYIKYLEVHAKIPKEHQELGVACIECHDNRTMGLRIYHPAALKSFQYIGQDPAKLSRQELRSAVCGQCHVTYIIPRDQNMKSMDLFFPWQGSKPGDISIENIIRVIKKDPKFYQSEWGTGEWVQKVTGFKVAFIRHPEYEFYTRNSVHWNAGVACADCHMPYIRVGANKISDHDVTSPLKKDMQACQQCHTESPEWLRNQVVAIQDRTVSLMLRSGYATATAAKLFEKVHQAQKDGKVMDQKLYDQAKDLYLEALYRVIYLNAENSVGFHNPTEAGRMLGDALAFAGRAEGLLRQILAKAGVDVPASVNLELAIYLNKRGKKPLNFKAEQEVKDPFGLQELLTPASSLGIVSASPVPSPAPAAPPSPAAPPKK</sequence>
<proteinExistence type="inferred from homology"/>
<dbReference type="GO" id="GO:0019645">
    <property type="term" value="P:anaerobic electron transport chain"/>
    <property type="evidence" value="ECO:0007669"/>
    <property type="project" value="TreeGrafter"/>
</dbReference>
<evidence type="ECO:0000256" key="5">
    <source>
        <dbReference type="ARBA" id="ARBA00022723"/>
    </source>
</evidence>
<dbReference type="InterPro" id="IPR003321">
    <property type="entry name" value="Cyt_c552"/>
</dbReference>
<evidence type="ECO:0000256" key="6">
    <source>
        <dbReference type="ARBA" id="ARBA00022729"/>
    </source>
</evidence>
<evidence type="ECO:0000256" key="7">
    <source>
        <dbReference type="ARBA" id="ARBA00022837"/>
    </source>
</evidence>
<dbReference type="PIRSF" id="PIRSF000243">
    <property type="entry name" value="Cyt_c552"/>
    <property type="match status" value="1"/>
</dbReference>
<gene>
    <name evidence="12" type="ORF">ENW48_04795</name>
</gene>
<dbReference type="Pfam" id="PF02335">
    <property type="entry name" value="Cytochrom_C552"/>
    <property type="match status" value="1"/>
</dbReference>
<evidence type="ECO:0000256" key="1">
    <source>
        <dbReference type="ARBA" id="ARBA00004196"/>
    </source>
</evidence>
<keyword evidence="5" id="KW-0479">Metal-binding</keyword>
<protein>
    <recommendedName>
        <fullName evidence="3">nitrite reductase (cytochrome; ammonia-forming)</fullName>
        <ecNumber evidence="3">1.7.2.2</ecNumber>
    </recommendedName>
</protein>
<evidence type="ECO:0000256" key="9">
    <source>
        <dbReference type="ARBA" id="ARBA00023004"/>
    </source>
</evidence>
<dbReference type="GO" id="GO:0042279">
    <property type="term" value="F:nitrite reductase (cytochrome, ammonia-forming) activity"/>
    <property type="evidence" value="ECO:0007669"/>
    <property type="project" value="UniProtKB-EC"/>
</dbReference>
<evidence type="ECO:0000256" key="11">
    <source>
        <dbReference type="SAM" id="MobiDB-lite"/>
    </source>
</evidence>
<comment type="subcellular location">
    <subcellularLocation>
        <location evidence="1">Cell envelope</location>
    </subcellularLocation>
</comment>
<keyword evidence="8" id="KW-0560">Oxidoreductase</keyword>
<accession>A0A7C5AM29</accession>
<evidence type="ECO:0000256" key="8">
    <source>
        <dbReference type="ARBA" id="ARBA00023002"/>
    </source>
</evidence>
<dbReference type="EC" id="1.7.2.2" evidence="3"/>
<evidence type="ECO:0000256" key="10">
    <source>
        <dbReference type="ARBA" id="ARBA00049131"/>
    </source>
</evidence>
<evidence type="ECO:0000256" key="2">
    <source>
        <dbReference type="ARBA" id="ARBA00009288"/>
    </source>
</evidence>
<dbReference type="GO" id="GO:0020037">
    <property type="term" value="F:heme binding"/>
    <property type="evidence" value="ECO:0007669"/>
    <property type="project" value="TreeGrafter"/>
</dbReference>
<keyword evidence="6" id="KW-0732">Signal</keyword>
<keyword evidence="4" id="KW-0349">Heme</keyword>
<evidence type="ECO:0000256" key="3">
    <source>
        <dbReference type="ARBA" id="ARBA00011887"/>
    </source>
</evidence>
<dbReference type="Gene3D" id="1.10.1130.10">
    <property type="entry name" value="Flavocytochrome C3, Chain A"/>
    <property type="match status" value="1"/>
</dbReference>
<evidence type="ECO:0000313" key="12">
    <source>
        <dbReference type="EMBL" id="HGZ11513.1"/>
    </source>
</evidence>
<keyword evidence="9" id="KW-0408">Iron</keyword>
<dbReference type="GO" id="GO:0030288">
    <property type="term" value="C:outer membrane-bounded periplasmic space"/>
    <property type="evidence" value="ECO:0007669"/>
    <property type="project" value="TreeGrafter"/>
</dbReference>
<dbReference type="PANTHER" id="PTHR30633:SF0">
    <property type="entry name" value="CYTOCHROME C-552"/>
    <property type="match status" value="1"/>
</dbReference>